<dbReference type="InterPro" id="IPR032675">
    <property type="entry name" value="LRR_dom_sf"/>
</dbReference>
<dbReference type="Gene3D" id="3.80.10.10">
    <property type="entry name" value="Ribonuclease Inhibitor"/>
    <property type="match status" value="1"/>
</dbReference>
<keyword evidence="6" id="KW-0675">Receptor</keyword>
<name>A0ABU6RPS0_9FABA</name>
<dbReference type="PANTHER" id="PTHR48061:SF46">
    <property type="entry name" value="LEUCINE-RICH REPEAT-CONTAINING N-TERMINAL PLANT-TYPE DOMAIN-CONTAINING PROTEIN"/>
    <property type="match status" value="1"/>
</dbReference>
<sequence length="71" mass="7687">MNFVDLSFTKLLGDLPNPPDAIYYFSLSNNNFTGGISLTICNAISLNMLILSHNNLTGNIPQCLGTIPSLQ</sequence>
<organism evidence="8 9">
    <name type="scientific">Stylosanthes scabra</name>
    <dbReference type="NCBI Taxonomy" id="79078"/>
    <lineage>
        <taxon>Eukaryota</taxon>
        <taxon>Viridiplantae</taxon>
        <taxon>Streptophyta</taxon>
        <taxon>Embryophyta</taxon>
        <taxon>Tracheophyta</taxon>
        <taxon>Spermatophyta</taxon>
        <taxon>Magnoliopsida</taxon>
        <taxon>eudicotyledons</taxon>
        <taxon>Gunneridae</taxon>
        <taxon>Pentapetalae</taxon>
        <taxon>rosids</taxon>
        <taxon>fabids</taxon>
        <taxon>Fabales</taxon>
        <taxon>Fabaceae</taxon>
        <taxon>Papilionoideae</taxon>
        <taxon>50 kb inversion clade</taxon>
        <taxon>dalbergioids sensu lato</taxon>
        <taxon>Dalbergieae</taxon>
        <taxon>Pterocarpus clade</taxon>
        <taxon>Stylosanthes</taxon>
    </lineage>
</organism>
<gene>
    <name evidence="8" type="ORF">PIB30_075211</name>
</gene>
<keyword evidence="2" id="KW-0812">Transmembrane</keyword>
<comment type="caution">
    <text evidence="8">The sequence shown here is derived from an EMBL/GenBank/DDBJ whole genome shotgun (WGS) entry which is preliminary data.</text>
</comment>
<accession>A0ABU6RPS0</accession>
<dbReference type="Pfam" id="PF00560">
    <property type="entry name" value="LRR_1"/>
    <property type="match status" value="2"/>
</dbReference>
<evidence type="ECO:0000256" key="7">
    <source>
        <dbReference type="ARBA" id="ARBA00023180"/>
    </source>
</evidence>
<keyword evidence="7" id="KW-0325">Glycoprotein</keyword>
<evidence type="ECO:0000256" key="1">
    <source>
        <dbReference type="ARBA" id="ARBA00004479"/>
    </source>
</evidence>
<reference evidence="8 9" key="1">
    <citation type="journal article" date="2023" name="Plants (Basel)">
        <title>Bridging the Gap: Combining Genomics and Transcriptomics Approaches to Understand Stylosanthes scabra, an Orphan Legume from the Brazilian Caatinga.</title>
        <authorList>
            <person name="Ferreira-Neto J.R.C."/>
            <person name="da Silva M.D."/>
            <person name="Binneck E."/>
            <person name="de Melo N.F."/>
            <person name="da Silva R.H."/>
            <person name="de Melo A.L.T.M."/>
            <person name="Pandolfi V."/>
            <person name="Bustamante F.O."/>
            <person name="Brasileiro-Vidal A.C."/>
            <person name="Benko-Iseppon A.M."/>
        </authorList>
    </citation>
    <scope>NUCLEOTIDE SEQUENCE [LARGE SCALE GENOMIC DNA]</scope>
    <source>
        <tissue evidence="8">Leaves</tissue>
    </source>
</reference>
<comment type="subcellular location">
    <subcellularLocation>
        <location evidence="1">Membrane</location>
        <topology evidence="1">Single-pass type I membrane protein</topology>
    </subcellularLocation>
</comment>
<proteinExistence type="predicted"/>
<evidence type="ECO:0000256" key="3">
    <source>
        <dbReference type="ARBA" id="ARBA00022729"/>
    </source>
</evidence>
<evidence type="ECO:0000256" key="5">
    <source>
        <dbReference type="ARBA" id="ARBA00023136"/>
    </source>
</evidence>
<dbReference type="Proteomes" id="UP001341840">
    <property type="component" value="Unassembled WGS sequence"/>
</dbReference>
<keyword evidence="3" id="KW-0732">Signal</keyword>
<evidence type="ECO:0000256" key="4">
    <source>
        <dbReference type="ARBA" id="ARBA00022989"/>
    </source>
</evidence>
<keyword evidence="9" id="KW-1185">Reference proteome</keyword>
<evidence type="ECO:0000256" key="6">
    <source>
        <dbReference type="ARBA" id="ARBA00023170"/>
    </source>
</evidence>
<evidence type="ECO:0000313" key="9">
    <source>
        <dbReference type="Proteomes" id="UP001341840"/>
    </source>
</evidence>
<keyword evidence="4" id="KW-1133">Transmembrane helix</keyword>
<keyword evidence="5" id="KW-0472">Membrane</keyword>
<dbReference type="SUPFAM" id="SSF52058">
    <property type="entry name" value="L domain-like"/>
    <property type="match status" value="1"/>
</dbReference>
<dbReference type="EMBL" id="JASCZI010031161">
    <property type="protein sequence ID" value="MED6126112.1"/>
    <property type="molecule type" value="Genomic_DNA"/>
</dbReference>
<dbReference type="InterPro" id="IPR001611">
    <property type="entry name" value="Leu-rich_rpt"/>
</dbReference>
<dbReference type="PANTHER" id="PTHR48061">
    <property type="entry name" value="LEUCINE-RICH REPEAT RECEPTOR PROTEIN KINASE EMS1-LIKE-RELATED"/>
    <property type="match status" value="1"/>
</dbReference>
<protein>
    <recommendedName>
        <fullName evidence="10">Non-specific serine/threonine protein kinase</fullName>
    </recommendedName>
</protein>
<evidence type="ECO:0000256" key="2">
    <source>
        <dbReference type="ARBA" id="ARBA00022692"/>
    </source>
</evidence>
<dbReference type="InterPro" id="IPR046956">
    <property type="entry name" value="RLP23-like"/>
</dbReference>
<feature type="non-terminal residue" evidence="8">
    <location>
        <position position="71"/>
    </location>
</feature>
<evidence type="ECO:0000313" key="8">
    <source>
        <dbReference type="EMBL" id="MED6126112.1"/>
    </source>
</evidence>
<evidence type="ECO:0008006" key="10">
    <source>
        <dbReference type="Google" id="ProtNLM"/>
    </source>
</evidence>